<organism evidence="2 3">
    <name type="scientific">Armillaria borealis</name>
    <dbReference type="NCBI Taxonomy" id="47425"/>
    <lineage>
        <taxon>Eukaryota</taxon>
        <taxon>Fungi</taxon>
        <taxon>Dikarya</taxon>
        <taxon>Basidiomycota</taxon>
        <taxon>Agaricomycotina</taxon>
        <taxon>Agaricomycetes</taxon>
        <taxon>Agaricomycetidae</taxon>
        <taxon>Agaricales</taxon>
        <taxon>Marasmiineae</taxon>
        <taxon>Physalacriaceae</taxon>
        <taxon>Armillaria</taxon>
    </lineage>
</organism>
<evidence type="ECO:0000313" key="2">
    <source>
        <dbReference type="EMBL" id="KAK0447236.1"/>
    </source>
</evidence>
<dbReference type="EMBL" id="JAUEPT010000012">
    <property type="protein sequence ID" value="KAK0447236.1"/>
    <property type="molecule type" value="Genomic_DNA"/>
</dbReference>
<accession>A0AA39JSX2</accession>
<evidence type="ECO:0000313" key="3">
    <source>
        <dbReference type="Proteomes" id="UP001175226"/>
    </source>
</evidence>
<protein>
    <submittedName>
        <fullName evidence="2">Uncharacterized protein</fullName>
    </submittedName>
</protein>
<proteinExistence type="predicted"/>
<name>A0AA39JSX2_9AGAR</name>
<keyword evidence="3" id="KW-1185">Reference proteome</keyword>
<dbReference type="AlphaFoldDB" id="A0AA39JSX2"/>
<sequence length="206" mass="22794">MTDAWAVVNLPYRRWSSNLSVLTLASDEQCPDAPTAQISSVTSVCFLRQSVANSKNALRTRSLSLARRTTHTVATTQASSQYSRWLEGIRPGWKRFTGVSRLPSWAPFILSICNAIPLDHRELSRRLCITTSLPCQRTDDGDFSMSLARRSANSFCASVNSRPVSLAHASHIPDPNSPSRPPHHTSPDLSSTTFKYLPICLLPSRV</sequence>
<comment type="caution">
    <text evidence="2">The sequence shown here is derived from an EMBL/GenBank/DDBJ whole genome shotgun (WGS) entry which is preliminary data.</text>
</comment>
<reference evidence="2" key="1">
    <citation type="submission" date="2023-06" db="EMBL/GenBank/DDBJ databases">
        <authorList>
            <consortium name="Lawrence Berkeley National Laboratory"/>
            <person name="Ahrendt S."/>
            <person name="Sahu N."/>
            <person name="Indic B."/>
            <person name="Wong-Bajracharya J."/>
            <person name="Merenyi Z."/>
            <person name="Ke H.-M."/>
            <person name="Monk M."/>
            <person name="Kocsube S."/>
            <person name="Drula E."/>
            <person name="Lipzen A."/>
            <person name="Balint B."/>
            <person name="Henrissat B."/>
            <person name="Andreopoulos B."/>
            <person name="Martin F.M."/>
            <person name="Harder C.B."/>
            <person name="Rigling D."/>
            <person name="Ford K.L."/>
            <person name="Foster G.D."/>
            <person name="Pangilinan J."/>
            <person name="Papanicolaou A."/>
            <person name="Barry K."/>
            <person name="LaButti K."/>
            <person name="Viragh M."/>
            <person name="Koriabine M."/>
            <person name="Yan M."/>
            <person name="Riley R."/>
            <person name="Champramary S."/>
            <person name="Plett K.L."/>
            <person name="Tsai I.J."/>
            <person name="Slot J."/>
            <person name="Sipos G."/>
            <person name="Plett J."/>
            <person name="Nagy L.G."/>
            <person name="Grigoriev I.V."/>
        </authorList>
    </citation>
    <scope>NUCLEOTIDE SEQUENCE</scope>
    <source>
        <strain evidence="2">FPL87.14</strain>
    </source>
</reference>
<evidence type="ECO:0000256" key="1">
    <source>
        <dbReference type="SAM" id="MobiDB-lite"/>
    </source>
</evidence>
<gene>
    <name evidence="2" type="ORF">EV421DRAFT_189785</name>
</gene>
<feature type="region of interest" description="Disordered" evidence="1">
    <location>
        <begin position="167"/>
        <end position="190"/>
    </location>
</feature>
<dbReference type="Proteomes" id="UP001175226">
    <property type="component" value="Unassembled WGS sequence"/>
</dbReference>